<reference evidence="6 7" key="1">
    <citation type="submission" date="2024-01" db="EMBL/GenBank/DDBJ databases">
        <title>A telomere-to-telomere, gap-free genome of sweet tea (Lithocarpus litseifolius).</title>
        <authorList>
            <person name="Zhou J."/>
        </authorList>
    </citation>
    <scope>NUCLEOTIDE SEQUENCE [LARGE SCALE GENOMIC DNA]</scope>
    <source>
        <strain evidence="6">Zhou-2022a</strain>
        <tissue evidence="6">Leaf</tissue>
    </source>
</reference>
<dbReference type="Gene3D" id="1.25.10.10">
    <property type="entry name" value="Leucine-rich Repeat Variant"/>
    <property type="match status" value="1"/>
</dbReference>
<dbReference type="InterPro" id="IPR033133">
    <property type="entry name" value="PUM-HD"/>
</dbReference>
<feature type="repeat" description="Pumilio" evidence="4">
    <location>
        <begin position="360"/>
        <end position="396"/>
    </location>
</feature>
<dbReference type="SUPFAM" id="SSF48371">
    <property type="entry name" value="ARM repeat"/>
    <property type="match status" value="1"/>
</dbReference>
<evidence type="ECO:0000259" key="5">
    <source>
        <dbReference type="PROSITE" id="PS50303"/>
    </source>
</evidence>
<keyword evidence="3" id="KW-0694">RNA-binding</keyword>
<dbReference type="Pfam" id="PF00806">
    <property type="entry name" value="PUF"/>
    <property type="match status" value="6"/>
</dbReference>
<name>A0AAW2BRP2_9ROSI</name>
<evidence type="ECO:0000256" key="1">
    <source>
        <dbReference type="ARBA" id="ARBA00022737"/>
    </source>
</evidence>
<dbReference type="PROSITE" id="PS50302">
    <property type="entry name" value="PUM"/>
    <property type="match status" value="3"/>
</dbReference>
<dbReference type="EMBL" id="JAZDWU010000010">
    <property type="protein sequence ID" value="KAK9988527.1"/>
    <property type="molecule type" value="Genomic_DNA"/>
</dbReference>
<feature type="repeat" description="Pumilio" evidence="4">
    <location>
        <begin position="324"/>
        <end position="359"/>
    </location>
</feature>
<gene>
    <name evidence="6" type="ORF">SO802_028766</name>
</gene>
<keyword evidence="1" id="KW-0677">Repeat</keyword>
<sequence>MAASPPNQNPTRSQNPSLQTLLATDFYYSKYCLPTWDGIDNPYNRFNETRSHEQDLLETSFTALSLSDPCCGSHFSANDNTSSIDSIPWRSSNEFERENGLSPPYYTEEQQHLHTMRIQSAVRGHTGNWFHDLPLWQTNHRDLARQSSSSSSSSSTSLGQSFGAEMNYQYASSNPIIGNDLQWGSYEQKMFRSTIRPSSNRNGIRPEELKGPLICSLHKLMVHPYGENYVQKLFLQNNREITRYLHAMNCDEQMLFNICTHHQGSRSMQKFLSLLRTPEQKSLILSALRKITFRLTKVKDGCHVIKHCLQIFSYVEDIKHILNEIADRCVDIARDKSGCCLFQQCITYDVGEATERIVAEIVANAFLLSEDAFGNYVVQYLLFGLRKPNITGKILAEFEGKFVALSLNKFGSHVVQKCLQELGEECSNRIIMELTCSPNVFLNVAQDNFGNFIIQAALAVSKHILSENEIAERCVDESGYCLFQQCITYEGEEATEHIVAEIVTNAFIPSEDAFGFESFDHLEFTY</sequence>
<dbReference type="InterPro" id="IPR016024">
    <property type="entry name" value="ARM-type_fold"/>
</dbReference>
<evidence type="ECO:0000313" key="6">
    <source>
        <dbReference type="EMBL" id="KAK9988527.1"/>
    </source>
</evidence>
<protein>
    <recommendedName>
        <fullName evidence="5">PUM-HD domain-containing protein</fullName>
    </recommendedName>
</protein>
<dbReference type="PANTHER" id="PTHR12537:SF129">
    <property type="entry name" value="PUMILIO HOMOLOG 15-LIKE"/>
    <property type="match status" value="1"/>
</dbReference>
<dbReference type="InterPro" id="IPR001313">
    <property type="entry name" value="Pumilio_RNA-bd_rpt"/>
</dbReference>
<keyword evidence="2" id="KW-0810">Translation regulation</keyword>
<comment type="caution">
    <text evidence="6">The sequence shown here is derived from an EMBL/GenBank/DDBJ whole genome shotgun (WGS) entry which is preliminary data.</text>
</comment>
<dbReference type="PANTHER" id="PTHR12537">
    <property type="entry name" value="RNA BINDING PROTEIN PUMILIO-RELATED"/>
    <property type="match status" value="1"/>
</dbReference>
<dbReference type="PROSITE" id="PS50303">
    <property type="entry name" value="PUM_HD"/>
    <property type="match status" value="1"/>
</dbReference>
<dbReference type="GO" id="GO:0006417">
    <property type="term" value="P:regulation of translation"/>
    <property type="evidence" value="ECO:0007669"/>
    <property type="project" value="UniProtKB-KW"/>
</dbReference>
<evidence type="ECO:0000256" key="2">
    <source>
        <dbReference type="ARBA" id="ARBA00022845"/>
    </source>
</evidence>
<keyword evidence="7" id="KW-1185">Reference proteome</keyword>
<dbReference type="GO" id="GO:0005737">
    <property type="term" value="C:cytoplasm"/>
    <property type="evidence" value="ECO:0007669"/>
    <property type="project" value="TreeGrafter"/>
</dbReference>
<accession>A0AAW2BRP2</accession>
<evidence type="ECO:0000256" key="4">
    <source>
        <dbReference type="PROSITE-ProRule" id="PRU00317"/>
    </source>
</evidence>
<dbReference type="Proteomes" id="UP001459277">
    <property type="component" value="Unassembled WGS sequence"/>
</dbReference>
<proteinExistence type="predicted"/>
<dbReference type="InterPro" id="IPR011989">
    <property type="entry name" value="ARM-like"/>
</dbReference>
<feature type="domain" description="PUM-HD" evidence="5">
    <location>
        <begin position="154"/>
        <end position="502"/>
    </location>
</feature>
<dbReference type="AlphaFoldDB" id="A0AAW2BRP2"/>
<dbReference type="GO" id="GO:0003729">
    <property type="term" value="F:mRNA binding"/>
    <property type="evidence" value="ECO:0007669"/>
    <property type="project" value="TreeGrafter"/>
</dbReference>
<organism evidence="6 7">
    <name type="scientific">Lithocarpus litseifolius</name>
    <dbReference type="NCBI Taxonomy" id="425828"/>
    <lineage>
        <taxon>Eukaryota</taxon>
        <taxon>Viridiplantae</taxon>
        <taxon>Streptophyta</taxon>
        <taxon>Embryophyta</taxon>
        <taxon>Tracheophyta</taxon>
        <taxon>Spermatophyta</taxon>
        <taxon>Magnoliopsida</taxon>
        <taxon>eudicotyledons</taxon>
        <taxon>Gunneridae</taxon>
        <taxon>Pentapetalae</taxon>
        <taxon>rosids</taxon>
        <taxon>fabids</taxon>
        <taxon>Fagales</taxon>
        <taxon>Fagaceae</taxon>
        <taxon>Lithocarpus</taxon>
    </lineage>
</organism>
<dbReference type="SMART" id="SM00025">
    <property type="entry name" value="Pumilio"/>
    <property type="match status" value="7"/>
</dbReference>
<evidence type="ECO:0000256" key="3">
    <source>
        <dbReference type="ARBA" id="ARBA00022884"/>
    </source>
</evidence>
<feature type="repeat" description="Pumilio" evidence="4">
    <location>
        <begin position="397"/>
        <end position="433"/>
    </location>
</feature>
<evidence type="ECO:0000313" key="7">
    <source>
        <dbReference type="Proteomes" id="UP001459277"/>
    </source>
</evidence>